<keyword evidence="4" id="KW-0732">Signal</keyword>
<comment type="subcellular location">
    <subcellularLocation>
        <location evidence="1">Secreted</location>
    </subcellularLocation>
</comment>
<accession>A0A5C5ZSL3</accession>
<reference evidence="6 7" key="1">
    <citation type="submission" date="2019-02" db="EMBL/GenBank/DDBJ databases">
        <title>Deep-cultivation of Planctomycetes and their phenomic and genomic characterization uncovers novel biology.</title>
        <authorList>
            <person name="Wiegand S."/>
            <person name="Jogler M."/>
            <person name="Boedeker C."/>
            <person name="Pinto D."/>
            <person name="Vollmers J."/>
            <person name="Rivas-Marin E."/>
            <person name="Kohn T."/>
            <person name="Peeters S.H."/>
            <person name="Heuer A."/>
            <person name="Rast P."/>
            <person name="Oberbeckmann S."/>
            <person name="Bunk B."/>
            <person name="Jeske O."/>
            <person name="Meyerdierks A."/>
            <person name="Storesund J.E."/>
            <person name="Kallscheuer N."/>
            <person name="Luecker S."/>
            <person name="Lage O.M."/>
            <person name="Pohl T."/>
            <person name="Merkel B.J."/>
            <person name="Hornburger P."/>
            <person name="Mueller R.-W."/>
            <person name="Bruemmer F."/>
            <person name="Labrenz M."/>
            <person name="Spormann A.M."/>
            <person name="Op Den Camp H."/>
            <person name="Overmann J."/>
            <person name="Amann R."/>
            <person name="Jetten M.S.M."/>
            <person name="Mascher T."/>
            <person name="Medema M.H."/>
            <person name="Devos D.P."/>
            <person name="Kaster A.-K."/>
            <person name="Ovreas L."/>
            <person name="Rohde M."/>
            <person name="Galperin M.Y."/>
            <person name="Jogler C."/>
        </authorList>
    </citation>
    <scope>NUCLEOTIDE SEQUENCE [LARGE SCALE GENOMIC DNA]</scope>
    <source>
        <strain evidence="6 7">Mal64</strain>
    </source>
</reference>
<evidence type="ECO:0000256" key="1">
    <source>
        <dbReference type="ARBA" id="ARBA00004613"/>
    </source>
</evidence>
<gene>
    <name evidence="6" type="primary">sdrF</name>
    <name evidence="6" type="ORF">Mal64_08900</name>
</gene>
<dbReference type="InterPro" id="IPR033764">
    <property type="entry name" value="Sdr_B"/>
</dbReference>
<dbReference type="Proteomes" id="UP000315440">
    <property type="component" value="Unassembled WGS sequence"/>
</dbReference>
<comment type="caution">
    <text evidence="6">The sequence shown here is derived from an EMBL/GenBank/DDBJ whole genome shotgun (WGS) entry which is preliminary data.</text>
</comment>
<dbReference type="Gene3D" id="2.60.40.10">
    <property type="entry name" value="Immunoglobulins"/>
    <property type="match status" value="3"/>
</dbReference>
<name>A0A5C5ZSL3_9BACT</name>
<dbReference type="EMBL" id="SJPQ01000001">
    <property type="protein sequence ID" value="TWT90499.1"/>
    <property type="molecule type" value="Genomic_DNA"/>
</dbReference>
<comment type="similarity">
    <text evidence="2">Belongs to the serine-aspartate repeat-containing protein (SDr) family.</text>
</comment>
<protein>
    <submittedName>
        <fullName evidence="6">Serine-aspartate repeat-containing protein F</fullName>
    </submittedName>
</protein>
<dbReference type="RefSeq" id="WP_146397432.1">
    <property type="nucleotide sequence ID" value="NZ_SJPQ01000001.1"/>
</dbReference>
<evidence type="ECO:0000256" key="3">
    <source>
        <dbReference type="ARBA" id="ARBA00022525"/>
    </source>
</evidence>
<proteinExistence type="inferred from homology"/>
<feature type="domain" description="SD-repeat containing protein B" evidence="5">
    <location>
        <begin position="230"/>
        <end position="305"/>
    </location>
</feature>
<keyword evidence="7" id="KW-1185">Reference proteome</keyword>
<evidence type="ECO:0000313" key="6">
    <source>
        <dbReference type="EMBL" id="TWT90499.1"/>
    </source>
</evidence>
<evidence type="ECO:0000256" key="2">
    <source>
        <dbReference type="ARBA" id="ARBA00007257"/>
    </source>
</evidence>
<dbReference type="OrthoDB" id="252653at2"/>
<organism evidence="6 7">
    <name type="scientific">Pseudobythopirellula maris</name>
    <dbReference type="NCBI Taxonomy" id="2527991"/>
    <lineage>
        <taxon>Bacteria</taxon>
        <taxon>Pseudomonadati</taxon>
        <taxon>Planctomycetota</taxon>
        <taxon>Planctomycetia</taxon>
        <taxon>Pirellulales</taxon>
        <taxon>Lacipirellulaceae</taxon>
        <taxon>Pseudobythopirellula</taxon>
    </lineage>
</organism>
<dbReference type="InterPro" id="IPR013783">
    <property type="entry name" value="Ig-like_fold"/>
</dbReference>
<dbReference type="PANTHER" id="PTHR36108:SF13">
    <property type="entry name" value="COLOSSIN-B-RELATED"/>
    <property type="match status" value="1"/>
</dbReference>
<evidence type="ECO:0000256" key="4">
    <source>
        <dbReference type="ARBA" id="ARBA00022729"/>
    </source>
</evidence>
<feature type="domain" description="SD-repeat containing protein B" evidence="5">
    <location>
        <begin position="446"/>
        <end position="563"/>
    </location>
</feature>
<evidence type="ECO:0000259" key="5">
    <source>
        <dbReference type="Pfam" id="PF17210"/>
    </source>
</evidence>
<dbReference type="SUPFAM" id="SSF117074">
    <property type="entry name" value="Hypothetical protein PA1324"/>
    <property type="match status" value="3"/>
</dbReference>
<sequence>MSRFEQRPHRFDFFNTAALRKAKRAGCCNRGRSLRHESLEDRRMLALVGIQALLDQPLVSYNSDGQVGYDSVSDEFSLNATPLIFLESATDATPGVFFTGDLDINIEVDAAGSLIGGSAGDDFILTGDLDTNGDFVPDLSGVLLTGEVSEFGWQDLGTSTDNYDFRFTVTGGLLAPGFFAGRDIGVSVVSENSSFTGAFSTDFGGDAKGILGGVPEIPPPPQFASLSGVKYYDLTGDGITDDDTPLAGVTINLYADTNGDGMLDGGDVLVDSDETGVDGAYEFEDLDPGDYLVEEVVPEGYVATSPVVQALALAAGEDVTTGYDFSNTVLLAGLTGVKTAEVTVCDCDGVQTIETETVSDLVINLYADANGNGLLDGAEGDATVATTTTGADGSYVFDDLLPGDYIVEEVVPEGYVALTATSIAVTLAPGAFVDQGVDFKNKLVKASVGNYFFVDANSNGLQDTGDLGVNGVTVNLLDDSGQVVATTVTANDGAGNAGFYLFFDLSAGDYIVEFEVPDLVQFTTKDAGGNSNDTLDSDANSNGRTDVFSLAENQHRRDIDAGVKPEVCVETKVYKVKDYFTKCQKAKAGLIKGVTLEYAEASEELFVEVQMKSYRGRLADGFTIVINNGGAAYGADAGELAMFYFDATRDEPVLNVLAYNGEGDASSYKDSDGRSRSYDPDRVATSYDNTNGWLKEIDVENNGSYRTFSFRVDASVINDHLPLRNIDWQGSEIDRYASFAVDTYDGLSTRYDNEGFLTKWSYCTHGWMDACNIRTQKCTVEECVAIDEFFDEWGWETSDYAGDSDGDPLDDIFWEGSIDACHECEDDCDKGDHDKDCKDGKHKHHKKKWSPWKQWGHHGWGGGWGGKC</sequence>
<dbReference type="AlphaFoldDB" id="A0A5C5ZSL3"/>
<evidence type="ECO:0000313" key="7">
    <source>
        <dbReference type="Proteomes" id="UP000315440"/>
    </source>
</evidence>
<dbReference type="PANTHER" id="PTHR36108">
    <property type="entry name" value="COLOSSIN-B-RELATED"/>
    <property type="match status" value="1"/>
</dbReference>
<keyword evidence="3" id="KW-0964">Secreted</keyword>
<dbReference type="Pfam" id="PF17210">
    <property type="entry name" value="SdrD_B"/>
    <property type="match status" value="3"/>
</dbReference>
<feature type="domain" description="SD-repeat containing protein B" evidence="5">
    <location>
        <begin position="346"/>
        <end position="419"/>
    </location>
</feature>
<dbReference type="GO" id="GO:0005576">
    <property type="term" value="C:extracellular region"/>
    <property type="evidence" value="ECO:0007669"/>
    <property type="project" value="UniProtKB-SubCell"/>
</dbReference>